<evidence type="ECO:0000256" key="1">
    <source>
        <dbReference type="ARBA" id="ARBA00004141"/>
    </source>
</evidence>
<dbReference type="GO" id="GO:0005886">
    <property type="term" value="C:plasma membrane"/>
    <property type="evidence" value="ECO:0007669"/>
    <property type="project" value="TreeGrafter"/>
</dbReference>
<comment type="subcellular location">
    <subcellularLocation>
        <location evidence="1">Membrane</location>
        <topology evidence="1">Multi-pass membrane protein</topology>
    </subcellularLocation>
</comment>
<dbReference type="STRING" id="1051616.A0A3M9YH83"/>
<feature type="transmembrane region" description="Helical" evidence="5">
    <location>
        <begin position="300"/>
        <end position="322"/>
    </location>
</feature>
<keyword evidence="7" id="KW-1185">Reference proteome</keyword>
<evidence type="ECO:0000256" key="5">
    <source>
        <dbReference type="SAM" id="Phobius"/>
    </source>
</evidence>
<gene>
    <name evidence="6" type="ORF">D7B24_003028</name>
</gene>
<dbReference type="GO" id="GO:0000324">
    <property type="term" value="C:fungal-type vacuole"/>
    <property type="evidence" value="ECO:0007669"/>
    <property type="project" value="TreeGrafter"/>
</dbReference>
<organism evidence="6 7">
    <name type="scientific">Verticillium nonalfalfae</name>
    <dbReference type="NCBI Taxonomy" id="1051616"/>
    <lineage>
        <taxon>Eukaryota</taxon>
        <taxon>Fungi</taxon>
        <taxon>Dikarya</taxon>
        <taxon>Ascomycota</taxon>
        <taxon>Pezizomycotina</taxon>
        <taxon>Sordariomycetes</taxon>
        <taxon>Hypocreomycetidae</taxon>
        <taxon>Glomerellales</taxon>
        <taxon>Plectosphaerellaceae</taxon>
        <taxon>Verticillium</taxon>
    </lineage>
</organism>
<feature type="transmembrane region" description="Helical" evidence="5">
    <location>
        <begin position="65"/>
        <end position="86"/>
    </location>
</feature>
<dbReference type="PANTHER" id="PTHR31465:SF8">
    <property type="entry name" value="DOMAIN PROTEIN, PUTATIVE (AFU_ORTHOLOGUE AFUA_6G14140)-RELATED"/>
    <property type="match status" value="1"/>
</dbReference>
<dbReference type="AlphaFoldDB" id="A0A3M9YH83"/>
<feature type="transmembrane region" description="Helical" evidence="5">
    <location>
        <begin position="178"/>
        <end position="203"/>
    </location>
</feature>
<dbReference type="InterPro" id="IPR007568">
    <property type="entry name" value="RTA1"/>
</dbReference>
<protein>
    <submittedName>
        <fullName evidence="6">Uncharacterized protein</fullName>
    </submittedName>
</protein>
<keyword evidence="4 5" id="KW-0472">Membrane</keyword>
<feature type="transmembrane region" description="Helical" evidence="5">
    <location>
        <begin position="261"/>
        <end position="280"/>
    </location>
</feature>
<dbReference type="Pfam" id="PF04479">
    <property type="entry name" value="RTA1"/>
    <property type="match status" value="1"/>
</dbReference>
<dbReference type="EMBL" id="RBVV01000018">
    <property type="protein sequence ID" value="RNJ59272.1"/>
    <property type="molecule type" value="Genomic_DNA"/>
</dbReference>
<evidence type="ECO:0000313" key="6">
    <source>
        <dbReference type="EMBL" id="RNJ59272.1"/>
    </source>
</evidence>
<evidence type="ECO:0000256" key="4">
    <source>
        <dbReference type="ARBA" id="ARBA00023136"/>
    </source>
</evidence>
<feature type="transmembrane region" description="Helical" evidence="5">
    <location>
        <begin position="136"/>
        <end position="158"/>
    </location>
</feature>
<dbReference type="Proteomes" id="UP000267145">
    <property type="component" value="Unassembled WGS sequence"/>
</dbReference>
<keyword evidence="2 5" id="KW-0812">Transmembrane</keyword>
<dbReference type="RefSeq" id="XP_028497430.1">
    <property type="nucleotide sequence ID" value="XM_028637222.1"/>
</dbReference>
<keyword evidence="3 5" id="KW-1133">Transmembrane helix</keyword>
<feature type="transmembrane region" description="Helical" evidence="5">
    <location>
        <begin position="98"/>
        <end position="124"/>
    </location>
</feature>
<accession>A0A3M9YH83</accession>
<proteinExistence type="predicted"/>
<dbReference type="GeneID" id="39606717"/>
<evidence type="ECO:0000256" key="2">
    <source>
        <dbReference type="ARBA" id="ARBA00022692"/>
    </source>
</evidence>
<name>A0A3M9YH83_9PEZI</name>
<feature type="transmembrane region" description="Helical" evidence="5">
    <location>
        <begin position="34"/>
        <end position="58"/>
    </location>
</feature>
<evidence type="ECO:0000313" key="7">
    <source>
        <dbReference type="Proteomes" id="UP000267145"/>
    </source>
</evidence>
<comment type="caution">
    <text evidence="6">The sequence shown here is derived from an EMBL/GenBank/DDBJ whole genome shotgun (WGS) entry which is preliminary data.</text>
</comment>
<reference evidence="6 7" key="1">
    <citation type="submission" date="2018-10" db="EMBL/GenBank/DDBJ databases">
        <title>Genome sequence of Verticillium nonalfalfae VnAa140.</title>
        <authorList>
            <person name="Stajich J.E."/>
            <person name="Kasson M.T."/>
        </authorList>
    </citation>
    <scope>NUCLEOTIDE SEQUENCE [LARGE SCALE GENOMIC DNA]</scope>
    <source>
        <strain evidence="6 7">VnAa140</strain>
    </source>
</reference>
<dbReference type="PANTHER" id="PTHR31465">
    <property type="entry name" value="PROTEIN RTA1-RELATED"/>
    <property type="match status" value="1"/>
</dbReference>
<evidence type="ECO:0000256" key="3">
    <source>
        <dbReference type="ARBA" id="ARBA00022989"/>
    </source>
</evidence>
<sequence length="352" mass="37734">MSSSTPDLEPPSYTTCDGVSDRCPVSATVYGDYFTTGACAFFVAAHALLLAAQVYLGWRSKAWSFAAYLALGTAFELMGYAARIAMSYNPWSYEGFVIQLLMLILGPTLVAAAISVTFKHLVLWHGPQWSFIRPRLYPWVFVGTDFFSIVIQAAGGGVSSVATDGEDPDQGLLDVGSGLLVAGVVFQVANMIFCGGLMLLYIWRRHRALKSDGAARPGATAVVDGGSGGGGETSSSVASGRVGTGAAGKTYRPKDPKVQKFIWAITGAYIAIIVRCIYRIPEMQTGWASELMQNETLFLILDGAMILIAVLTLTVFHPAFFFPFLGKGKGRVPVEDEAASQGQPEMRTVHQA</sequence>